<dbReference type="EMBL" id="JBBKXY010000001">
    <property type="protein sequence ID" value="MFD3292617.1"/>
    <property type="molecule type" value="Genomic_DNA"/>
</dbReference>
<evidence type="ECO:0000313" key="2">
    <source>
        <dbReference type="Proteomes" id="UP001598112"/>
    </source>
</evidence>
<evidence type="ECO:0000313" key="1">
    <source>
        <dbReference type="EMBL" id="MFD3292617.1"/>
    </source>
</evidence>
<protein>
    <recommendedName>
        <fullName evidence="3">Fibrobacter succinogenes major paralogous domain-containing protein</fullName>
    </recommendedName>
</protein>
<dbReference type="PROSITE" id="PS51257">
    <property type="entry name" value="PROKAR_LIPOPROTEIN"/>
    <property type="match status" value="1"/>
</dbReference>
<organism evidence="1 2">
    <name type="scientific">Aquirufa originis</name>
    <dbReference type="NCBI Taxonomy" id="3096514"/>
    <lineage>
        <taxon>Bacteria</taxon>
        <taxon>Pseudomonadati</taxon>
        <taxon>Bacteroidota</taxon>
        <taxon>Cytophagia</taxon>
        <taxon>Cytophagales</taxon>
        <taxon>Flectobacillaceae</taxon>
        <taxon>Aquirufa</taxon>
    </lineage>
</organism>
<reference evidence="1 2" key="1">
    <citation type="submission" date="2024-03" db="EMBL/GenBank/DDBJ databases">
        <title>Aquirufa genome sequencing.</title>
        <authorList>
            <person name="Pitt A."/>
            <person name="Hahn M.W."/>
        </authorList>
    </citation>
    <scope>NUCLEOTIDE SEQUENCE [LARGE SCALE GENOMIC DNA]</scope>
    <source>
        <strain evidence="1 2">KTFRIE-69F</strain>
    </source>
</reference>
<keyword evidence="2" id="KW-1185">Reference proteome</keyword>
<comment type="caution">
    <text evidence="1">The sequence shown here is derived from an EMBL/GenBank/DDBJ whole genome shotgun (WGS) entry which is preliminary data.</text>
</comment>
<sequence>MKRWHLFILYASLLMIGCKQEELKQPQSITSDATDIQIDKATLNGEVVNEGSSAVKERGFVFSNSNSLPTINDSKVTSGMGKGIFNASISNLLVNTKYYFRSYSINDQGIAYGNTLYFLTLDFIPPTVSTGEVQNLLFYSVTLNGSIINDGGASILERGFLLTEYDGGYDGSMVRSVISIQVGSGIGDFLKSIPNLRSYTKYSHKAYAKNAKGITYGKEVTFTTLPEPDYKTVVSATGRIWLDKNLGAINVSTSISDTKSFGYLYQWGRSSDGHQIRDSPISQSLVYAEYGLNNSFISSNSSWGDWLIVPRNSLWNGLMNGGDNNVCPLGFRVPTTREWKEEIESWGSKSGYESPLKLPLAGIRDSVKGIVQGEGNIGFYWSSTPYTNLTNAYGIGFTSIGTGAEIGLAVKATGASVRCIKE</sequence>
<dbReference type="Proteomes" id="UP001598112">
    <property type="component" value="Unassembled WGS sequence"/>
</dbReference>
<gene>
    <name evidence="1" type="ORF">SKC35_02855</name>
</gene>
<dbReference type="RefSeq" id="WP_377977964.1">
    <property type="nucleotide sequence ID" value="NZ_JBBKXY010000001.1"/>
</dbReference>
<accession>A0ABW6D5V9</accession>
<name>A0ABW6D5V9_9BACT</name>
<evidence type="ECO:0008006" key="3">
    <source>
        <dbReference type="Google" id="ProtNLM"/>
    </source>
</evidence>
<proteinExistence type="predicted"/>